<evidence type="ECO:0000313" key="1">
    <source>
        <dbReference type="EMBL" id="EHK45006.1"/>
    </source>
</evidence>
<dbReference type="Proteomes" id="UP000005426">
    <property type="component" value="Unassembled WGS sequence"/>
</dbReference>
<comment type="caution">
    <text evidence="1">The sequence shown here is derived from an EMBL/GenBank/DDBJ whole genome shotgun (WGS) entry which is preliminary data.</text>
</comment>
<dbReference type="EMBL" id="ABDG02000024">
    <property type="protein sequence ID" value="EHK45006.1"/>
    <property type="molecule type" value="Genomic_DNA"/>
</dbReference>
<proteinExistence type="predicted"/>
<evidence type="ECO:0000313" key="2">
    <source>
        <dbReference type="Proteomes" id="UP000005426"/>
    </source>
</evidence>
<reference evidence="1 2" key="1">
    <citation type="journal article" date="2011" name="Genome Biol.">
        <title>Comparative genome sequence analysis underscores mycoparasitism as the ancestral life style of Trichoderma.</title>
        <authorList>
            <person name="Kubicek C.P."/>
            <person name="Herrera-Estrella A."/>
            <person name="Seidl-Seiboth V."/>
            <person name="Martinez D.A."/>
            <person name="Druzhinina I.S."/>
            <person name="Thon M."/>
            <person name="Zeilinger S."/>
            <person name="Casas-Flores S."/>
            <person name="Horwitz B.A."/>
            <person name="Mukherjee P.K."/>
            <person name="Mukherjee M."/>
            <person name="Kredics L."/>
            <person name="Alcaraz L.D."/>
            <person name="Aerts A."/>
            <person name="Antal Z."/>
            <person name="Atanasova L."/>
            <person name="Cervantes-Badillo M.G."/>
            <person name="Challacombe J."/>
            <person name="Chertkov O."/>
            <person name="McCluskey K."/>
            <person name="Coulpier F."/>
            <person name="Deshpande N."/>
            <person name="von Doehren H."/>
            <person name="Ebbole D.J."/>
            <person name="Esquivel-Naranjo E.U."/>
            <person name="Fekete E."/>
            <person name="Flipphi M."/>
            <person name="Glaser F."/>
            <person name="Gomez-Rodriguez E.Y."/>
            <person name="Gruber S."/>
            <person name="Han C."/>
            <person name="Henrissat B."/>
            <person name="Hermosa R."/>
            <person name="Hernandez-Onate M."/>
            <person name="Karaffa L."/>
            <person name="Kosti I."/>
            <person name="Le Crom S."/>
            <person name="Lindquist E."/>
            <person name="Lucas S."/>
            <person name="Luebeck M."/>
            <person name="Luebeck P.S."/>
            <person name="Margeot A."/>
            <person name="Metz B."/>
            <person name="Misra M."/>
            <person name="Nevalainen H."/>
            <person name="Omann M."/>
            <person name="Packer N."/>
            <person name="Perrone G."/>
            <person name="Uresti-Rivera E.E."/>
            <person name="Salamov A."/>
            <person name="Schmoll M."/>
            <person name="Seiboth B."/>
            <person name="Shapiro H."/>
            <person name="Sukno S."/>
            <person name="Tamayo-Ramos J.A."/>
            <person name="Tisch D."/>
            <person name="Wiest A."/>
            <person name="Wilkinson H.H."/>
            <person name="Zhang M."/>
            <person name="Coutinho P.M."/>
            <person name="Kenerley C.M."/>
            <person name="Monte E."/>
            <person name="Baker S.E."/>
            <person name="Grigoriev I.V."/>
        </authorList>
    </citation>
    <scope>NUCLEOTIDE SEQUENCE [LARGE SCALE GENOMIC DNA]</scope>
    <source>
        <strain evidence="2">ATCC 20476 / IMI 206040</strain>
    </source>
</reference>
<sequence length="56" mass="6309">MYFKNNCTTRNIAKQPMQVGNGAIRPAISLISVIAKNLAGINCIIQEKRYKKTKKK</sequence>
<dbReference type="AlphaFoldDB" id="G9NVI6"/>
<organism evidence="1 2">
    <name type="scientific">Hypocrea atroviridis (strain ATCC 20476 / IMI 206040)</name>
    <name type="common">Trichoderma atroviride</name>
    <dbReference type="NCBI Taxonomy" id="452589"/>
    <lineage>
        <taxon>Eukaryota</taxon>
        <taxon>Fungi</taxon>
        <taxon>Dikarya</taxon>
        <taxon>Ascomycota</taxon>
        <taxon>Pezizomycotina</taxon>
        <taxon>Sordariomycetes</taxon>
        <taxon>Hypocreomycetidae</taxon>
        <taxon>Hypocreales</taxon>
        <taxon>Hypocreaceae</taxon>
        <taxon>Trichoderma</taxon>
    </lineage>
</organism>
<accession>G9NVI6</accession>
<protein>
    <submittedName>
        <fullName evidence="1">Uncharacterized protein</fullName>
    </submittedName>
</protein>
<name>G9NVI6_HYPAI</name>
<keyword evidence="2" id="KW-1185">Reference proteome</keyword>
<gene>
    <name evidence="1" type="ORF">TRIATDRAFT_257102</name>
</gene>
<dbReference type="HOGENOM" id="CLU_3014442_0_0_1"/>